<evidence type="ECO:0000313" key="2">
    <source>
        <dbReference type="EMBL" id="RAK23528.1"/>
    </source>
</evidence>
<evidence type="ECO:0000313" key="3">
    <source>
        <dbReference type="Proteomes" id="UP000248555"/>
    </source>
</evidence>
<feature type="domain" description="Histidine kinase/HSP90-like ATPase" evidence="1">
    <location>
        <begin position="191"/>
        <end position="306"/>
    </location>
</feature>
<dbReference type="Proteomes" id="UP000248555">
    <property type="component" value="Unassembled WGS sequence"/>
</dbReference>
<name>A0A327YR83_9BACL</name>
<comment type="caution">
    <text evidence="2">The sequence shown here is derived from an EMBL/GenBank/DDBJ whole genome shotgun (WGS) entry which is preliminary data.</text>
</comment>
<dbReference type="Gene3D" id="3.30.565.10">
    <property type="entry name" value="Histidine kinase-like ATPase, C-terminal domain"/>
    <property type="match status" value="1"/>
</dbReference>
<reference evidence="2 3" key="1">
    <citation type="submission" date="2018-06" db="EMBL/GenBank/DDBJ databases">
        <title>Genomic Encyclopedia of Type Strains, Phase III (KMG-III): the genomes of soil and plant-associated and newly described type strains.</title>
        <authorList>
            <person name="Whitman W."/>
        </authorList>
    </citation>
    <scope>NUCLEOTIDE SEQUENCE [LARGE SCALE GENOMIC DNA]</scope>
    <source>
        <strain evidence="2 3">CGMCC 1.8979</strain>
    </source>
</reference>
<accession>A0A327YR83</accession>
<gene>
    <name evidence="2" type="ORF">B0I26_101491</name>
</gene>
<dbReference type="InterPro" id="IPR036890">
    <property type="entry name" value="HATPase_C_sf"/>
</dbReference>
<dbReference type="InterPro" id="IPR003594">
    <property type="entry name" value="HATPase_dom"/>
</dbReference>
<proteinExistence type="predicted"/>
<keyword evidence="3" id="KW-1185">Reference proteome</keyword>
<dbReference type="OrthoDB" id="2595312at2"/>
<dbReference type="AlphaFoldDB" id="A0A327YR83"/>
<sequence>MKNFLTKFISNHKQTAPFIFSPFPGNCTYKTLKKMFIRGYLAWKTAIYLHFNEEKATHVFYYSLTKESFDEKNSHDIKHFLNFISEKILLWFENNQNINENLKTLNLDIDLHNAAIKAFATFQSQQTEIHAQVSDEMLDHLKEMQKREWEIYRDVIYAASKQKVKLILPNEVERYKQNSILLEYDIEERVHIPQCRNKVKSILESMNFPASTITSWLLVISEAITNSIKHAEKGKLILLYDNNNKEVIAIVEDKGPGINLKDLPNAVFVEGYSTKKSLGQGFTIMLKIASKIILSTSKFGTTLILVLKQHHNESFLKQAN</sequence>
<dbReference type="SUPFAM" id="SSF55874">
    <property type="entry name" value="ATPase domain of HSP90 chaperone/DNA topoisomerase II/histidine kinase"/>
    <property type="match status" value="1"/>
</dbReference>
<protein>
    <submittedName>
        <fullName evidence="2">Anti-sigma regulatory factor (Ser/Thr protein kinase)</fullName>
    </submittedName>
</protein>
<dbReference type="Pfam" id="PF13581">
    <property type="entry name" value="HATPase_c_2"/>
    <property type="match status" value="1"/>
</dbReference>
<dbReference type="EMBL" id="QLMH01000001">
    <property type="protein sequence ID" value="RAK23528.1"/>
    <property type="molecule type" value="Genomic_DNA"/>
</dbReference>
<organism evidence="2 3">
    <name type="scientific">Paranoxybacillus vitaminiphilus</name>
    <dbReference type="NCBI Taxonomy" id="581036"/>
    <lineage>
        <taxon>Bacteria</taxon>
        <taxon>Bacillati</taxon>
        <taxon>Bacillota</taxon>
        <taxon>Bacilli</taxon>
        <taxon>Bacillales</taxon>
        <taxon>Anoxybacillaceae</taxon>
        <taxon>Paranoxybacillus</taxon>
    </lineage>
</organism>
<evidence type="ECO:0000259" key="1">
    <source>
        <dbReference type="Pfam" id="PF13581"/>
    </source>
</evidence>
<dbReference type="RefSeq" id="WP_111643871.1">
    <property type="nucleotide sequence ID" value="NZ_QLMH01000001.1"/>
</dbReference>